<keyword evidence="1" id="KW-0472">Membrane</keyword>
<keyword evidence="1" id="KW-0812">Transmembrane</keyword>
<keyword evidence="1" id="KW-1133">Transmembrane helix</keyword>
<reference evidence="3" key="2">
    <citation type="journal article" date="2016" name="Sci. Rep.">
        <title>Dictyocaulus viviparus genome, variome and transcriptome elucidate lungworm biology and support future intervention.</title>
        <authorList>
            <person name="McNulty S.N."/>
            <person name="Strube C."/>
            <person name="Rosa B.A."/>
            <person name="Martin J.C."/>
            <person name="Tyagi R."/>
            <person name="Choi Y.J."/>
            <person name="Wang Q."/>
            <person name="Hallsworth Pepin K."/>
            <person name="Zhang X."/>
            <person name="Ozersky P."/>
            <person name="Wilson R.K."/>
            <person name="Sternberg P.W."/>
            <person name="Gasser R.B."/>
            <person name="Mitreva M."/>
        </authorList>
    </citation>
    <scope>NUCLEOTIDE SEQUENCE [LARGE SCALE GENOMIC DNA]</scope>
    <source>
        <strain evidence="3">HannoverDv2000</strain>
    </source>
</reference>
<reference evidence="2 3" key="1">
    <citation type="submission" date="2013-11" db="EMBL/GenBank/DDBJ databases">
        <title>Draft genome of the bovine lungworm Dictyocaulus viviparus.</title>
        <authorList>
            <person name="Mitreva M."/>
        </authorList>
    </citation>
    <scope>NUCLEOTIDE SEQUENCE [LARGE SCALE GENOMIC DNA]</scope>
    <source>
        <strain evidence="2 3">HannoverDv2000</strain>
    </source>
</reference>
<name>A0A0D8XIZ8_DICVI</name>
<proteinExistence type="predicted"/>
<keyword evidence="3" id="KW-1185">Reference proteome</keyword>
<feature type="transmembrane region" description="Helical" evidence="1">
    <location>
        <begin position="24"/>
        <end position="42"/>
    </location>
</feature>
<organism evidence="2 3">
    <name type="scientific">Dictyocaulus viviparus</name>
    <name type="common">Bovine lungworm</name>
    <dbReference type="NCBI Taxonomy" id="29172"/>
    <lineage>
        <taxon>Eukaryota</taxon>
        <taxon>Metazoa</taxon>
        <taxon>Ecdysozoa</taxon>
        <taxon>Nematoda</taxon>
        <taxon>Chromadorea</taxon>
        <taxon>Rhabditida</taxon>
        <taxon>Rhabditina</taxon>
        <taxon>Rhabditomorpha</taxon>
        <taxon>Strongyloidea</taxon>
        <taxon>Metastrongylidae</taxon>
        <taxon>Dictyocaulus</taxon>
    </lineage>
</organism>
<evidence type="ECO:0000313" key="3">
    <source>
        <dbReference type="Proteomes" id="UP000053766"/>
    </source>
</evidence>
<sequence>MYCLQGNILSVVDKQLCHYGHVPFFVYFSCHSTLFYIQHSFYTHYFQYKSYLSITYPYTVVLFAIIFLLLFSMV</sequence>
<feature type="transmembrane region" description="Helical" evidence="1">
    <location>
        <begin position="54"/>
        <end position="73"/>
    </location>
</feature>
<evidence type="ECO:0000313" key="2">
    <source>
        <dbReference type="EMBL" id="KJH43707.1"/>
    </source>
</evidence>
<gene>
    <name evidence="2" type="ORF">DICVIV_10266</name>
</gene>
<evidence type="ECO:0000256" key="1">
    <source>
        <dbReference type="SAM" id="Phobius"/>
    </source>
</evidence>
<dbReference type="EMBL" id="KN716532">
    <property type="protein sequence ID" value="KJH43707.1"/>
    <property type="molecule type" value="Genomic_DNA"/>
</dbReference>
<protein>
    <submittedName>
        <fullName evidence="2">Uncharacterized protein</fullName>
    </submittedName>
</protein>
<dbReference type="AlphaFoldDB" id="A0A0D8XIZ8"/>
<dbReference type="Proteomes" id="UP000053766">
    <property type="component" value="Unassembled WGS sequence"/>
</dbReference>
<accession>A0A0D8XIZ8</accession>